<dbReference type="InterPro" id="IPR001466">
    <property type="entry name" value="Beta-lactam-related"/>
</dbReference>
<feature type="domain" description="Beta-lactamase-related" evidence="2">
    <location>
        <begin position="34"/>
        <end position="373"/>
    </location>
</feature>
<sequence length="605" mass="67729">MKLIPFIGLALLAFTQAKAQQSDSLADKRLAGIDSLLSTLLADCKAAGFAVAVVKKDKIVYAKGFGYRNYAQKLPVTPNTLFAIGSSTKAFTCALLGQLAHEGKLELDKPALTYLPGYHFYNEKMDANITIRDMMSHRTGLPRHDWSWYAFKTGSRDSLMKRLQYLEPNRGVREYWQYNNLMYMAQGVIAEKLTGKPWEDNIRERILTPLGMTRTNFSVEDMQQDKDFAYGYTVKKDSVIEKMDFHDLSIIGPAGSINSSANEIAAWLITWINEGKYKGKDVLAPSYIEAAAAPQMVIPGAALPKKHSDIHLLSYGLGWFVSSYRGHYEVEHGGNIDGFSASVAFYPSDELGIVVLSNQNGSSVPDYARKLIADRMLQLKYVDWNAEVRDNIKKAIANRKTASKTKNADRIKGTRPSHQLSAYEGSFYNPGYGTISITQHKNALYLKIGPKDSLYLSHFHYDVFEAKGIDDKGVVDSTGTGLRFTFRYNDTGRVEKLLAPLESSLKSPIEFTYQPKQLAVPKSMLEKYTGEYLMGKASVRVYTKGDVLYVFVPGQPEYETSPTGEHTFTLTKLNGYKVRFGLKGQEVESITFLQPNGTFEAKKKK</sequence>
<proteinExistence type="predicted"/>
<dbReference type="InterPro" id="IPR021860">
    <property type="entry name" value="Peptidase_S12_Pab87-rel_C"/>
</dbReference>
<evidence type="ECO:0000313" key="5">
    <source>
        <dbReference type="Proteomes" id="UP000246099"/>
    </source>
</evidence>
<dbReference type="Pfam" id="PF11954">
    <property type="entry name" value="DUF3471"/>
    <property type="match status" value="1"/>
</dbReference>
<dbReference type="InterPro" id="IPR050491">
    <property type="entry name" value="AmpC-like"/>
</dbReference>
<dbReference type="RefSeq" id="WP_119076557.1">
    <property type="nucleotide sequence ID" value="NZ_CP029600.1"/>
</dbReference>
<dbReference type="PANTHER" id="PTHR46825:SF15">
    <property type="entry name" value="BETA-LACTAMASE-RELATED DOMAIN-CONTAINING PROTEIN"/>
    <property type="match status" value="1"/>
</dbReference>
<reference evidence="4 5" key="1">
    <citation type="submission" date="2018-05" db="EMBL/GenBank/DDBJ databases">
        <title>Chitinophaga sp. nov., isolated from rhizosphere soil of Alhagi.</title>
        <authorList>
            <person name="Liu Y."/>
        </authorList>
    </citation>
    <scope>NUCLEOTIDE SEQUENCE [LARGE SCALE GENOMIC DNA]</scope>
    <source>
        <strain evidence="4 5">T22</strain>
    </source>
</reference>
<evidence type="ECO:0000259" key="3">
    <source>
        <dbReference type="Pfam" id="PF11954"/>
    </source>
</evidence>
<dbReference type="Pfam" id="PF00144">
    <property type="entry name" value="Beta-lactamase"/>
    <property type="match status" value="1"/>
</dbReference>
<name>A0ABM6WA59_9BACT</name>
<feature type="domain" description="Peptidase S12 Pab87-related C-terminal" evidence="3">
    <location>
        <begin position="410"/>
        <end position="501"/>
    </location>
</feature>
<keyword evidence="5" id="KW-1185">Reference proteome</keyword>
<dbReference type="Gene3D" id="2.40.128.600">
    <property type="match status" value="1"/>
</dbReference>
<dbReference type="PANTHER" id="PTHR46825">
    <property type="entry name" value="D-ALANYL-D-ALANINE-CARBOXYPEPTIDASE/ENDOPEPTIDASE AMPH"/>
    <property type="match status" value="1"/>
</dbReference>
<keyword evidence="1" id="KW-0732">Signal</keyword>
<evidence type="ECO:0000256" key="1">
    <source>
        <dbReference type="SAM" id="SignalP"/>
    </source>
</evidence>
<dbReference type="EMBL" id="CP029600">
    <property type="protein sequence ID" value="AWO00767.1"/>
    <property type="molecule type" value="Genomic_DNA"/>
</dbReference>
<dbReference type="InterPro" id="IPR012338">
    <property type="entry name" value="Beta-lactam/transpept-like"/>
</dbReference>
<gene>
    <name evidence="4" type="ORF">DLD77_03165</name>
</gene>
<feature type="signal peptide" evidence="1">
    <location>
        <begin position="1"/>
        <end position="19"/>
    </location>
</feature>
<organism evidence="4 5">
    <name type="scientific">Chitinophaga alhagiae</name>
    <dbReference type="NCBI Taxonomy" id="2203219"/>
    <lineage>
        <taxon>Bacteria</taxon>
        <taxon>Pseudomonadati</taxon>
        <taxon>Bacteroidota</taxon>
        <taxon>Chitinophagia</taxon>
        <taxon>Chitinophagales</taxon>
        <taxon>Chitinophagaceae</taxon>
        <taxon>Chitinophaga</taxon>
    </lineage>
</organism>
<evidence type="ECO:0000313" key="4">
    <source>
        <dbReference type="EMBL" id="AWO00767.1"/>
    </source>
</evidence>
<evidence type="ECO:0000259" key="2">
    <source>
        <dbReference type="Pfam" id="PF00144"/>
    </source>
</evidence>
<feature type="chain" id="PRO_5045318826" evidence="1">
    <location>
        <begin position="20"/>
        <end position="605"/>
    </location>
</feature>
<protein>
    <submittedName>
        <fullName evidence="4">Penicillin-binding protein</fullName>
    </submittedName>
</protein>
<dbReference type="Gene3D" id="3.40.710.10">
    <property type="entry name" value="DD-peptidase/beta-lactamase superfamily"/>
    <property type="match status" value="1"/>
</dbReference>
<accession>A0ABM6WA59</accession>
<dbReference type="Proteomes" id="UP000246099">
    <property type="component" value="Chromosome"/>
</dbReference>
<dbReference type="SUPFAM" id="SSF56601">
    <property type="entry name" value="beta-lactamase/transpeptidase-like"/>
    <property type="match status" value="1"/>
</dbReference>